<proteinExistence type="predicted"/>
<dbReference type="EMBL" id="JAUSXV010000001">
    <property type="protein sequence ID" value="MDQ0646864.1"/>
    <property type="molecule type" value="Genomic_DNA"/>
</dbReference>
<sequence>MWTFVLIGVRRDAGRGAGRDAGQPTGPRNTKAG</sequence>
<gene>
    <name evidence="2" type="ORF">QFZ53_001060</name>
</gene>
<evidence type="ECO:0000313" key="3">
    <source>
        <dbReference type="Proteomes" id="UP001244427"/>
    </source>
</evidence>
<protein>
    <submittedName>
        <fullName evidence="2">Uncharacterized protein</fullName>
    </submittedName>
</protein>
<comment type="caution">
    <text evidence="2">The sequence shown here is derived from an EMBL/GenBank/DDBJ whole genome shotgun (WGS) entry which is preliminary data.</text>
</comment>
<evidence type="ECO:0000256" key="1">
    <source>
        <dbReference type="SAM" id="MobiDB-lite"/>
    </source>
</evidence>
<evidence type="ECO:0000313" key="2">
    <source>
        <dbReference type="EMBL" id="MDQ0646864.1"/>
    </source>
</evidence>
<dbReference type="AlphaFoldDB" id="A0AAW8EVD4"/>
<keyword evidence="3" id="KW-1185">Reference proteome</keyword>
<accession>A0AAW8EVD4</accession>
<reference evidence="2 3" key="1">
    <citation type="submission" date="2023-07" db="EMBL/GenBank/DDBJ databases">
        <title>Comparative genomics of wheat-associated soil bacteria to identify genetic determinants of phenazine resistance.</title>
        <authorList>
            <person name="Mouncey N."/>
        </authorList>
    </citation>
    <scope>NUCLEOTIDE SEQUENCE [LARGE SCALE GENOMIC DNA]</scope>
    <source>
        <strain evidence="2 3">W4I9-1</strain>
    </source>
</reference>
<dbReference type="Proteomes" id="UP001244427">
    <property type="component" value="Unassembled WGS sequence"/>
</dbReference>
<feature type="region of interest" description="Disordered" evidence="1">
    <location>
        <begin position="12"/>
        <end position="33"/>
    </location>
</feature>
<name>A0AAW8EVD4_9MICO</name>
<organism evidence="2 3">
    <name type="scientific">Microbacterium natoriense</name>
    <dbReference type="NCBI Taxonomy" id="284570"/>
    <lineage>
        <taxon>Bacteria</taxon>
        <taxon>Bacillati</taxon>
        <taxon>Actinomycetota</taxon>
        <taxon>Actinomycetes</taxon>
        <taxon>Micrococcales</taxon>
        <taxon>Microbacteriaceae</taxon>
        <taxon>Microbacterium</taxon>
    </lineage>
</organism>